<protein>
    <recommendedName>
        <fullName evidence="3">MerR HTH family regulatory protein</fullName>
    </recommendedName>
</protein>
<comment type="caution">
    <text evidence="1">The sequence shown here is derived from an EMBL/GenBank/DDBJ whole genome shotgun (WGS) entry which is preliminary data.</text>
</comment>
<dbReference type="EMBL" id="AZRV01000035">
    <property type="protein sequence ID" value="RKO61842.1"/>
    <property type="molecule type" value="Genomic_DNA"/>
</dbReference>
<keyword evidence="2" id="KW-1185">Reference proteome</keyword>
<sequence>MEETEKIEMENENQASVEDDIRTDVWKISDFTHKIIESLSKKFPEEKVSIHYNTVDKWFKELEERGIHYVNRASGEKIYDSLDLKIAEFIYLRRKQKFAKDVIYTILPKHVEVRPFPHDYGEEVLPTSLRNIITTIMRSVRAEIAAEVEQNLRREYKEFIKQLLMEDKKRLEDPEYFEKQFRKREADFAKTVIQRQIELQEQLEKEALAKWNELPLEERTVKRHLFAKREEDVQKKLAFINRYIRENMRKKLEELRN</sequence>
<dbReference type="Proteomes" id="UP000286235">
    <property type="component" value="Unassembled WGS sequence"/>
</dbReference>
<organism evidence="1 2">
    <name type="scientific">Caldibacillus debilis GB1</name>
    <dbReference type="NCBI Taxonomy" id="1339248"/>
    <lineage>
        <taxon>Bacteria</taxon>
        <taxon>Bacillati</taxon>
        <taxon>Bacillota</taxon>
        <taxon>Bacilli</taxon>
        <taxon>Bacillales</taxon>
        <taxon>Bacillaceae</taxon>
        <taxon>Caldibacillus</taxon>
    </lineage>
</organism>
<gene>
    <name evidence="1" type="ORF">Cdeb_01337</name>
</gene>
<proteinExistence type="predicted"/>
<dbReference type="AlphaFoldDB" id="A0A420VDS2"/>
<dbReference type="RefSeq" id="WP_120669305.1">
    <property type="nucleotide sequence ID" value="NZ_AZRV01000035.1"/>
</dbReference>
<evidence type="ECO:0008006" key="3">
    <source>
        <dbReference type="Google" id="ProtNLM"/>
    </source>
</evidence>
<accession>A0A420VDS2</accession>
<name>A0A420VDS2_9BACI</name>
<evidence type="ECO:0000313" key="2">
    <source>
        <dbReference type="Proteomes" id="UP000286235"/>
    </source>
</evidence>
<evidence type="ECO:0000313" key="1">
    <source>
        <dbReference type="EMBL" id="RKO61842.1"/>
    </source>
</evidence>
<reference evidence="1 2" key="1">
    <citation type="submission" date="2013-12" db="EMBL/GenBank/DDBJ databases">
        <title>Genome and proteome characterization of Caldibacillus debilis GB1 derived from a cellulolytic aero-tolerant co-culture.</title>
        <authorList>
            <person name="Wushke S.T."/>
            <person name="Zhang X."/>
            <person name="Fristensky B."/>
            <person name="Wilkins J.A."/>
            <person name="Levin D.B."/>
            <person name="Sparling R."/>
        </authorList>
    </citation>
    <scope>NUCLEOTIDE SEQUENCE [LARGE SCALE GENOMIC DNA]</scope>
    <source>
        <strain evidence="1 2">GB1</strain>
    </source>
</reference>